<dbReference type="PROSITE" id="PS50005">
    <property type="entry name" value="TPR"/>
    <property type="match status" value="1"/>
</dbReference>
<keyword evidence="1" id="KW-0802">TPR repeat</keyword>
<dbReference type="GO" id="GO:0000127">
    <property type="term" value="C:transcription factor TFIIIC complex"/>
    <property type="evidence" value="ECO:0007669"/>
    <property type="project" value="TreeGrafter"/>
</dbReference>
<dbReference type="PANTHER" id="PTHR23082">
    <property type="entry name" value="TRANSCRIPTION INITIATION FACTOR IIIC TFIIIC , POLYPEPTIDE 3-RELATED"/>
    <property type="match status" value="1"/>
</dbReference>
<proteinExistence type="predicted"/>
<sequence length="735" mass="86168">MDEISLENIPIQIDDVNENLDQDISDIEVESDGEISGSTTRKAKRQMSKLSPNLKGLMGEANLRFARGELELAKKMCFEVIRQSPDAIEPYLTLAQMYENHNMKKYKAFLMLACHLQPSNAEIWCRLADIELQDNQLKTAITYYSRAIRAEPHNIELHKKRMELVQQRDKETGKKGMLHCKLQLAKALPKSKHEQIISMCNEVAREYYQMQNYIRALETLRVPIKRLPDKVSQDLLNMMLELLLLSERYSECLDIFTQFCGFTFDIMVDENMAIIVNSYTMQDNIHADLKTKFIVCIIRLQCHHLVAPLIQDMLENEDIEVYGMFFFEIAEALMASSYFKEALQLLVPLVKSKNHSLAAVWLKHAECLVSCNMPNEAIDAYYTVISMAPNHVDVLYALGLLLIKQDRKEEALNVLSQDVSSGKLHVALLIEQMKLLKQIGDFKNYWIIEDRCSGQDVSDLEFKLEVTFEPSIEDEYQLFKDILMLAYKKREYVLFQKFAFMGLTSRRFVKYFSDIYVMACFACLYNKDFFHGYMISKDLLLRHVQNNEVWNIYSLMLHLVEDTRNCYRFIETSVAQRKLPQKNKELVLGNYFCAIGNYSECFSHFLKDYKTNTYAGFMIAMCMLQQYCQRHVNKNQKKSMLETVTYLFFNYAKVRSKHAKQEAFYNLARMYHQIGLFHLAEHYYKMVLKVKNAYLDQHPDILDLRQEAAYNLHLIYKNSKNYEAARKILWEHIVI</sequence>
<dbReference type="InterPro" id="IPR011990">
    <property type="entry name" value="TPR-like_helical_dom_sf"/>
</dbReference>
<dbReference type="InterPro" id="IPR019734">
    <property type="entry name" value="TPR_rpt"/>
</dbReference>
<dbReference type="Gene3D" id="1.25.40.10">
    <property type="entry name" value="Tetratricopeptide repeat domain"/>
    <property type="match status" value="3"/>
</dbReference>
<evidence type="ECO:0000256" key="1">
    <source>
        <dbReference type="PROSITE-ProRule" id="PRU00339"/>
    </source>
</evidence>
<dbReference type="Pfam" id="PF13181">
    <property type="entry name" value="TPR_8"/>
    <property type="match status" value="2"/>
</dbReference>
<reference evidence="2" key="1">
    <citation type="submission" date="2020-08" db="EMBL/GenBank/DDBJ databases">
        <title>Genome sequencing and assembly of the red palm weevil Rhynchophorus ferrugineus.</title>
        <authorList>
            <person name="Dias G.B."/>
            <person name="Bergman C.M."/>
            <person name="Manee M."/>
        </authorList>
    </citation>
    <scope>NUCLEOTIDE SEQUENCE</scope>
    <source>
        <strain evidence="2">AA-2017</strain>
        <tissue evidence="2">Whole larva</tissue>
    </source>
</reference>
<evidence type="ECO:0008006" key="4">
    <source>
        <dbReference type="Google" id="ProtNLM"/>
    </source>
</evidence>
<dbReference type="AlphaFoldDB" id="A0A834HR46"/>
<comment type="caution">
    <text evidence="2">The sequence shown here is derived from an EMBL/GenBank/DDBJ whole genome shotgun (WGS) entry which is preliminary data.</text>
</comment>
<dbReference type="EMBL" id="JAACXV010014472">
    <property type="protein sequence ID" value="KAF7267065.1"/>
    <property type="molecule type" value="Genomic_DNA"/>
</dbReference>
<dbReference type="Proteomes" id="UP000625711">
    <property type="component" value="Unassembled WGS sequence"/>
</dbReference>
<organism evidence="2 3">
    <name type="scientific">Rhynchophorus ferrugineus</name>
    <name type="common">Red palm weevil</name>
    <name type="synonym">Curculio ferrugineus</name>
    <dbReference type="NCBI Taxonomy" id="354439"/>
    <lineage>
        <taxon>Eukaryota</taxon>
        <taxon>Metazoa</taxon>
        <taxon>Ecdysozoa</taxon>
        <taxon>Arthropoda</taxon>
        <taxon>Hexapoda</taxon>
        <taxon>Insecta</taxon>
        <taxon>Pterygota</taxon>
        <taxon>Neoptera</taxon>
        <taxon>Endopterygota</taxon>
        <taxon>Coleoptera</taxon>
        <taxon>Polyphaga</taxon>
        <taxon>Cucujiformia</taxon>
        <taxon>Curculionidae</taxon>
        <taxon>Dryophthorinae</taxon>
        <taxon>Rhynchophorus</taxon>
    </lineage>
</organism>
<protein>
    <recommendedName>
        <fullName evidence="4">General transcription factor 3C polypeptide 3</fullName>
    </recommendedName>
</protein>
<dbReference type="OrthoDB" id="151490at2759"/>
<dbReference type="SMART" id="SM00028">
    <property type="entry name" value="TPR"/>
    <property type="match status" value="5"/>
</dbReference>
<keyword evidence="3" id="KW-1185">Reference proteome</keyword>
<name>A0A834HR46_RHYFE</name>
<gene>
    <name evidence="2" type="ORF">GWI33_019667</name>
</gene>
<dbReference type="InterPro" id="IPR039340">
    <property type="entry name" value="Tfc4/TFIIIC-102/Sfc4"/>
</dbReference>
<dbReference type="GO" id="GO:0006383">
    <property type="term" value="P:transcription by RNA polymerase III"/>
    <property type="evidence" value="ECO:0007669"/>
    <property type="project" value="InterPro"/>
</dbReference>
<dbReference type="SUPFAM" id="SSF48452">
    <property type="entry name" value="TPR-like"/>
    <property type="match status" value="2"/>
</dbReference>
<evidence type="ECO:0000313" key="3">
    <source>
        <dbReference type="Proteomes" id="UP000625711"/>
    </source>
</evidence>
<feature type="repeat" description="TPR" evidence="1">
    <location>
        <begin position="121"/>
        <end position="154"/>
    </location>
</feature>
<dbReference type="PANTHER" id="PTHR23082:SF0">
    <property type="entry name" value="GENERAL TRANSCRIPTION FACTOR 3C POLYPEPTIDE 3"/>
    <property type="match status" value="1"/>
</dbReference>
<evidence type="ECO:0000313" key="2">
    <source>
        <dbReference type="EMBL" id="KAF7267065.1"/>
    </source>
</evidence>
<accession>A0A834HR46</accession>